<dbReference type="InterPro" id="IPR032699">
    <property type="entry name" value="Izumo-Ig"/>
</dbReference>
<dbReference type="GO" id="GO:0005102">
    <property type="term" value="F:signaling receptor binding"/>
    <property type="evidence" value="ECO:0007669"/>
    <property type="project" value="InterPro"/>
</dbReference>
<gene>
    <name evidence="5" type="ORF">GSONMT00008194001</name>
</gene>
<dbReference type="STRING" id="8022.A0A060Y0K2"/>
<evidence type="ECO:0000313" key="5">
    <source>
        <dbReference type="EMBL" id="CDQ85216.1"/>
    </source>
</evidence>
<evidence type="ECO:0000256" key="2">
    <source>
        <dbReference type="ARBA" id="ARBA00022729"/>
    </source>
</evidence>
<evidence type="ECO:0000256" key="1">
    <source>
        <dbReference type="ARBA" id="ARBA00009633"/>
    </source>
</evidence>
<dbReference type="InterPro" id="IPR007110">
    <property type="entry name" value="Ig-like_dom"/>
</dbReference>
<accession>A0A060Y0K2</accession>
<dbReference type="InterPro" id="IPR036179">
    <property type="entry name" value="Ig-like_dom_sf"/>
</dbReference>
<protein>
    <recommendedName>
        <fullName evidence="4">Ig-like domain-containing protein</fullName>
    </recommendedName>
</protein>
<dbReference type="PANTHER" id="PTHR35540">
    <property type="entry name" value="IZUMO SPERM-EGG FUSION PROTEIN 1"/>
    <property type="match status" value="1"/>
</dbReference>
<dbReference type="Pfam" id="PF16706">
    <property type="entry name" value="Izumo-Ig"/>
    <property type="match status" value="1"/>
</dbReference>
<keyword evidence="2" id="KW-0732">Signal</keyword>
<feature type="domain" description="Ig-like" evidence="4">
    <location>
        <begin position="170"/>
        <end position="263"/>
    </location>
</feature>
<evidence type="ECO:0000259" key="4">
    <source>
        <dbReference type="PROSITE" id="PS50835"/>
    </source>
</evidence>
<dbReference type="SUPFAM" id="SSF48726">
    <property type="entry name" value="Immunoglobulin"/>
    <property type="match status" value="1"/>
</dbReference>
<reference evidence="5" key="1">
    <citation type="journal article" date="2014" name="Nat. Commun.">
        <title>The rainbow trout genome provides novel insights into evolution after whole-genome duplication in vertebrates.</title>
        <authorList>
            <person name="Berthelot C."/>
            <person name="Brunet F."/>
            <person name="Chalopin D."/>
            <person name="Juanchich A."/>
            <person name="Bernard M."/>
            <person name="Noel B."/>
            <person name="Bento P."/>
            <person name="Da Silva C."/>
            <person name="Labadie K."/>
            <person name="Alberti A."/>
            <person name="Aury J.M."/>
            <person name="Louis A."/>
            <person name="Dehais P."/>
            <person name="Bardou P."/>
            <person name="Montfort J."/>
            <person name="Klopp C."/>
            <person name="Cabau C."/>
            <person name="Gaspin C."/>
            <person name="Thorgaard G.H."/>
            <person name="Boussaha M."/>
            <person name="Quillet E."/>
            <person name="Guyomard R."/>
            <person name="Galiana D."/>
            <person name="Bobe J."/>
            <person name="Volff J.N."/>
            <person name="Genet C."/>
            <person name="Wincker P."/>
            <person name="Jaillon O."/>
            <person name="Roest Crollius H."/>
            <person name="Guiguen Y."/>
        </authorList>
    </citation>
    <scope>NUCLEOTIDE SEQUENCE [LARGE SCALE GENOMIC DNA]</scope>
</reference>
<dbReference type="PANTHER" id="PTHR35540:SF1">
    <property type="entry name" value="IZUMO SPERM-EGG FUSION PROTEIN 1"/>
    <property type="match status" value="1"/>
</dbReference>
<dbReference type="GO" id="GO:0007342">
    <property type="term" value="P:fusion of sperm to egg plasma membrane involved in single fertilization"/>
    <property type="evidence" value="ECO:0007669"/>
    <property type="project" value="InterPro"/>
</dbReference>
<reference evidence="5" key="2">
    <citation type="submission" date="2014-03" db="EMBL/GenBank/DDBJ databases">
        <authorList>
            <person name="Genoscope - CEA"/>
        </authorList>
    </citation>
    <scope>NUCLEOTIDE SEQUENCE</scope>
</reference>
<dbReference type="GO" id="GO:0002080">
    <property type="term" value="C:acrosomal membrane"/>
    <property type="evidence" value="ECO:0007669"/>
    <property type="project" value="TreeGrafter"/>
</dbReference>
<name>A0A060Y0K2_ONCMY</name>
<sequence>MEKAVRALSFPLSVRLLSVPSLLCLLFLLCCVPVGRPCLQCDRRVRLLHEDYLLAAASATIEDQIELKKILDYAYVTYTTTSNQYSGVIDPTTLYRASTEYQSEFDRFQGSQLTGPLTFEAIQILEKGRKILEKHLQTFVQKGLCPNKCGLLYQRVMNCLSCQYKLHTCPSTTQDCGEYPVQAAEGGQAVLDCFLPWHSLVVGRPDYHYTWAPGTQRTANLTEGDFRVLVVTEDSSVVLNQLHVDEEGMYRCLLTDGKGTVLSRTHFLLTVTPSPVPTPRSLLTLPSLPPSYDASPISHPPTDLLLVIIITITALSLTASLALAIAFGLMTLRQQRGEERRGKGRDNDRGTRM</sequence>
<dbReference type="PROSITE" id="PS50835">
    <property type="entry name" value="IG_LIKE"/>
    <property type="match status" value="1"/>
</dbReference>
<dbReference type="InterPro" id="IPR029389">
    <property type="entry name" value="IZUMO"/>
</dbReference>
<dbReference type="GO" id="GO:0086080">
    <property type="term" value="F:protein binding involved in heterotypic cell-cell adhesion"/>
    <property type="evidence" value="ECO:0007669"/>
    <property type="project" value="TreeGrafter"/>
</dbReference>
<dbReference type="GO" id="GO:0005886">
    <property type="term" value="C:plasma membrane"/>
    <property type="evidence" value="ECO:0007669"/>
    <property type="project" value="TreeGrafter"/>
</dbReference>
<dbReference type="Pfam" id="PF15005">
    <property type="entry name" value="IZUMO"/>
    <property type="match status" value="1"/>
</dbReference>
<dbReference type="AlphaFoldDB" id="A0A060Y0K2"/>
<dbReference type="PaxDb" id="8022-A0A060Y0K2"/>
<dbReference type="GO" id="GO:0035036">
    <property type="term" value="P:sperm-egg recognition"/>
    <property type="evidence" value="ECO:0007669"/>
    <property type="project" value="InterPro"/>
</dbReference>
<proteinExistence type="inferred from homology"/>
<dbReference type="EMBL" id="FR906699">
    <property type="protein sequence ID" value="CDQ85216.1"/>
    <property type="molecule type" value="Genomic_DNA"/>
</dbReference>
<evidence type="ECO:0000256" key="3">
    <source>
        <dbReference type="SAM" id="Phobius"/>
    </source>
</evidence>
<dbReference type="InterPro" id="IPR032700">
    <property type="entry name" value="IZUMO1"/>
</dbReference>
<organism evidence="5 6">
    <name type="scientific">Oncorhynchus mykiss</name>
    <name type="common">Rainbow trout</name>
    <name type="synonym">Salmo gairdneri</name>
    <dbReference type="NCBI Taxonomy" id="8022"/>
    <lineage>
        <taxon>Eukaryota</taxon>
        <taxon>Metazoa</taxon>
        <taxon>Chordata</taxon>
        <taxon>Craniata</taxon>
        <taxon>Vertebrata</taxon>
        <taxon>Euteleostomi</taxon>
        <taxon>Actinopterygii</taxon>
        <taxon>Neopterygii</taxon>
        <taxon>Teleostei</taxon>
        <taxon>Protacanthopterygii</taxon>
        <taxon>Salmoniformes</taxon>
        <taxon>Salmonidae</taxon>
        <taxon>Salmoninae</taxon>
        <taxon>Oncorhynchus</taxon>
    </lineage>
</organism>
<comment type="similarity">
    <text evidence="1">Belongs to the Izumo family.</text>
</comment>
<dbReference type="Gene3D" id="2.60.40.10">
    <property type="entry name" value="Immunoglobulins"/>
    <property type="match status" value="1"/>
</dbReference>
<keyword evidence="3" id="KW-0472">Membrane</keyword>
<evidence type="ECO:0000313" key="6">
    <source>
        <dbReference type="Proteomes" id="UP000193380"/>
    </source>
</evidence>
<feature type="transmembrane region" description="Helical" evidence="3">
    <location>
        <begin position="304"/>
        <end position="332"/>
    </location>
</feature>
<dbReference type="Proteomes" id="UP000193380">
    <property type="component" value="Unassembled WGS sequence"/>
</dbReference>
<keyword evidence="3" id="KW-0812">Transmembrane</keyword>
<dbReference type="InterPro" id="IPR013783">
    <property type="entry name" value="Ig-like_fold"/>
</dbReference>
<keyword evidence="3" id="KW-1133">Transmembrane helix</keyword>